<proteinExistence type="predicted"/>
<evidence type="ECO:0000256" key="1">
    <source>
        <dbReference type="SAM" id="SignalP"/>
    </source>
</evidence>
<comment type="caution">
    <text evidence="2">The sequence shown here is derived from an EMBL/GenBank/DDBJ whole genome shotgun (WGS) entry which is preliminary data.</text>
</comment>
<keyword evidence="1" id="KW-0732">Signal</keyword>
<protein>
    <recommendedName>
        <fullName evidence="3">Secreted protein</fullName>
    </recommendedName>
</protein>
<accession>A0A117NHX1</accession>
<reference evidence="2" key="1">
    <citation type="journal article" date="2015" name="Genome Biol. Evol.">
        <title>Organellar Genomes of White Spruce (Picea glauca): Assembly and Annotation.</title>
        <authorList>
            <person name="Jackman S.D."/>
            <person name="Warren R.L."/>
            <person name="Gibb E.A."/>
            <person name="Vandervalk B.P."/>
            <person name="Mohamadi H."/>
            <person name="Chu J."/>
            <person name="Raymond A."/>
            <person name="Pleasance S."/>
            <person name="Coope R."/>
            <person name="Wildung M.R."/>
            <person name="Ritland C.E."/>
            <person name="Bousquet J."/>
            <person name="Jones S.J."/>
            <person name="Bohlmann J."/>
            <person name="Birol I."/>
        </authorList>
    </citation>
    <scope>NUCLEOTIDE SEQUENCE [LARGE SCALE GENOMIC DNA]</scope>
    <source>
        <tissue evidence="2">Flushing bud</tissue>
    </source>
</reference>
<evidence type="ECO:0000313" key="2">
    <source>
        <dbReference type="EMBL" id="KUM49027.1"/>
    </source>
</evidence>
<feature type="chain" id="PRO_5007152052" description="Secreted protein" evidence="1">
    <location>
        <begin position="17"/>
        <end position="59"/>
    </location>
</feature>
<name>A0A117NHX1_PICGL</name>
<organism evidence="2">
    <name type="scientific">Picea glauca</name>
    <name type="common">White spruce</name>
    <name type="synonym">Pinus glauca</name>
    <dbReference type="NCBI Taxonomy" id="3330"/>
    <lineage>
        <taxon>Eukaryota</taxon>
        <taxon>Viridiplantae</taxon>
        <taxon>Streptophyta</taxon>
        <taxon>Embryophyta</taxon>
        <taxon>Tracheophyta</taxon>
        <taxon>Spermatophyta</taxon>
        <taxon>Pinopsida</taxon>
        <taxon>Pinidae</taxon>
        <taxon>Conifers I</taxon>
        <taxon>Pinales</taxon>
        <taxon>Pinaceae</taxon>
        <taxon>Picea</taxon>
    </lineage>
</organism>
<feature type="signal peptide" evidence="1">
    <location>
        <begin position="1"/>
        <end position="16"/>
    </location>
</feature>
<sequence>MVSMAFTCCFSGLCSALSPSSPGSVFLYSSLYFTNRWLIGRVQMDGRQNLSFPADSIFI</sequence>
<geneLocation type="mitochondrion" evidence="2"/>
<dbReference type="EMBL" id="LKAM01000004">
    <property type="protein sequence ID" value="KUM49027.1"/>
    <property type="molecule type" value="Genomic_DNA"/>
</dbReference>
<gene>
    <name evidence="2" type="ORF">ABT39_MTgene4364</name>
</gene>
<evidence type="ECO:0008006" key="3">
    <source>
        <dbReference type="Google" id="ProtNLM"/>
    </source>
</evidence>
<keyword evidence="2" id="KW-0496">Mitochondrion</keyword>
<dbReference type="AlphaFoldDB" id="A0A117NHX1"/>